<dbReference type="EMBL" id="JACEIQ010000017">
    <property type="protein sequence ID" value="MBA4495654.1"/>
    <property type="molecule type" value="Genomic_DNA"/>
</dbReference>
<evidence type="ECO:0000259" key="8">
    <source>
        <dbReference type="PROSITE" id="PS50850"/>
    </source>
</evidence>
<protein>
    <submittedName>
        <fullName evidence="9">MFS transporter</fullName>
    </submittedName>
</protein>
<feature type="transmembrane region" description="Helical" evidence="7">
    <location>
        <begin position="74"/>
        <end position="96"/>
    </location>
</feature>
<dbReference type="GO" id="GO:0022857">
    <property type="term" value="F:transmembrane transporter activity"/>
    <property type="evidence" value="ECO:0007669"/>
    <property type="project" value="InterPro"/>
</dbReference>
<feature type="transmembrane region" description="Helical" evidence="7">
    <location>
        <begin position="374"/>
        <end position="393"/>
    </location>
</feature>
<dbReference type="Proteomes" id="UP000535491">
    <property type="component" value="Unassembled WGS sequence"/>
</dbReference>
<feature type="transmembrane region" description="Helical" evidence="7">
    <location>
        <begin position="169"/>
        <end position="190"/>
    </location>
</feature>
<sequence>MPDLIRDKRLLTILTANIISAIGTGITGIAIPWLIINRSGGEQIYGYTILTITIALFFLSPYIGILIDRYPRKSFLLFCQVLGLTFVLPFAAWGYISGNFSTWQLIVMEIGAYLYYATHLPTLFAFSQEIFDPSQYKTVNSTMEIQSQFASMFSAGLSSILVSRIDFSLILLIDAITYIIGFILFLSIPYHRLQTGTEVRKASIWSNMKEGFSYLKKTPLLIVFLASSLMPFICVMVGNYLDPIYIIKTLHADASVLGISSAVYAIGAAFAGFTIIYMMKKLGSYQVVWICTAVYTIGILMIAMIPAVSLFIVLKFTLGWGNAGSKVARNTLMMELIPNSLIGRVNSFFNGLGMAERVILISFFTQLRKYAGPSTAYAIFGVLLIFALIGIFFSRQILSTSAKNVSTFKEVD</sequence>
<dbReference type="PANTHER" id="PTHR23513:SF11">
    <property type="entry name" value="STAPHYLOFERRIN A TRANSPORTER"/>
    <property type="match status" value="1"/>
</dbReference>
<dbReference type="PANTHER" id="PTHR23513">
    <property type="entry name" value="INTEGRAL MEMBRANE EFFLUX PROTEIN-RELATED"/>
    <property type="match status" value="1"/>
</dbReference>
<dbReference type="AlphaFoldDB" id="A0A7W1WTB3"/>
<feature type="transmembrane region" description="Helical" evidence="7">
    <location>
        <begin position="218"/>
        <end position="241"/>
    </location>
</feature>
<keyword evidence="2" id="KW-0813">Transport</keyword>
<evidence type="ECO:0000313" key="10">
    <source>
        <dbReference type="Proteomes" id="UP000535491"/>
    </source>
</evidence>
<feature type="transmembrane region" description="Helical" evidence="7">
    <location>
        <begin position="261"/>
        <end position="280"/>
    </location>
</feature>
<dbReference type="InterPro" id="IPR011701">
    <property type="entry name" value="MFS"/>
</dbReference>
<accession>A0A7W1WTB3</accession>
<feature type="transmembrane region" description="Helical" evidence="7">
    <location>
        <begin position="102"/>
        <end position="126"/>
    </location>
</feature>
<evidence type="ECO:0000256" key="4">
    <source>
        <dbReference type="ARBA" id="ARBA00022692"/>
    </source>
</evidence>
<evidence type="ECO:0000256" key="6">
    <source>
        <dbReference type="ARBA" id="ARBA00023136"/>
    </source>
</evidence>
<keyword evidence="4 7" id="KW-0812">Transmembrane</keyword>
<comment type="caution">
    <text evidence="9">The sequence shown here is derived from an EMBL/GenBank/DDBJ whole genome shotgun (WGS) entry which is preliminary data.</text>
</comment>
<feature type="transmembrane region" description="Helical" evidence="7">
    <location>
        <begin position="47"/>
        <end position="67"/>
    </location>
</feature>
<comment type="subcellular location">
    <subcellularLocation>
        <location evidence="1">Cell membrane</location>
        <topology evidence="1">Multi-pass membrane protein</topology>
    </subcellularLocation>
</comment>
<dbReference type="PROSITE" id="PS50850">
    <property type="entry name" value="MFS"/>
    <property type="match status" value="1"/>
</dbReference>
<dbReference type="Gene3D" id="1.20.1250.20">
    <property type="entry name" value="MFS general substrate transporter like domains"/>
    <property type="match status" value="1"/>
</dbReference>
<dbReference type="RefSeq" id="WP_181753328.1">
    <property type="nucleotide sequence ID" value="NZ_JACEIQ010000017.1"/>
</dbReference>
<dbReference type="GO" id="GO:0005886">
    <property type="term" value="C:plasma membrane"/>
    <property type="evidence" value="ECO:0007669"/>
    <property type="project" value="UniProtKB-SubCell"/>
</dbReference>
<dbReference type="InterPro" id="IPR020846">
    <property type="entry name" value="MFS_dom"/>
</dbReference>
<evidence type="ECO:0000256" key="2">
    <source>
        <dbReference type="ARBA" id="ARBA00022448"/>
    </source>
</evidence>
<evidence type="ECO:0000256" key="1">
    <source>
        <dbReference type="ARBA" id="ARBA00004651"/>
    </source>
</evidence>
<dbReference type="InterPro" id="IPR036259">
    <property type="entry name" value="MFS_trans_sf"/>
</dbReference>
<keyword evidence="5 7" id="KW-1133">Transmembrane helix</keyword>
<evidence type="ECO:0000313" key="9">
    <source>
        <dbReference type="EMBL" id="MBA4495654.1"/>
    </source>
</evidence>
<dbReference type="Pfam" id="PF07690">
    <property type="entry name" value="MFS_1"/>
    <property type="match status" value="2"/>
</dbReference>
<evidence type="ECO:0000256" key="3">
    <source>
        <dbReference type="ARBA" id="ARBA00022475"/>
    </source>
</evidence>
<organism evidence="9 10">
    <name type="scientific">Paenactinomyces guangxiensis</name>
    <dbReference type="NCBI Taxonomy" id="1490290"/>
    <lineage>
        <taxon>Bacteria</taxon>
        <taxon>Bacillati</taxon>
        <taxon>Bacillota</taxon>
        <taxon>Bacilli</taxon>
        <taxon>Bacillales</taxon>
        <taxon>Thermoactinomycetaceae</taxon>
        <taxon>Paenactinomyces</taxon>
    </lineage>
</organism>
<evidence type="ECO:0000256" key="5">
    <source>
        <dbReference type="ARBA" id="ARBA00022989"/>
    </source>
</evidence>
<proteinExistence type="predicted"/>
<name>A0A7W1WTB3_9BACL</name>
<evidence type="ECO:0000256" key="7">
    <source>
        <dbReference type="SAM" id="Phobius"/>
    </source>
</evidence>
<feature type="transmembrane region" description="Helical" evidence="7">
    <location>
        <begin position="12"/>
        <end position="35"/>
    </location>
</feature>
<dbReference type="SUPFAM" id="SSF103473">
    <property type="entry name" value="MFS general substrate transporter"/>
    <property type="match status" value="1"/>
</dbReference>
<keyword evidence="10" id="KW-1185">Reference proteome</keyword>
<keyword evidence="6 7" id="KW-0472">Membrane</keyword>
<feature type="domain" description="Major facilitator superfamily (MFS) profile" evidence="8">
    <location>
        <begin position="219"/>
        <end position="412"/>
    </location>
</feature>
<feature type="transmembrane region" description="Helical" evidence="7">
    <location>
        <begin position="287"/>
        <end position="314"/>
    </location>
</feature>
<reference evidence="9 10" key="1">
    <citation type="submission" date="2020-07" db="EMBL/GenBank/DDBJ databases">
        <authorList>
            <person name="Feng H."/>
        </authorList>
    </citation>
    <scope>NUCLEOTIDE SEQUENCE [LARGE SCALE GENOMIC DNA]</scope>
    <source>
        <strain evidence="10">s-10</strain>
    </source>
</reference>
<gene>
    <name evidence="9" type="ORF">H1191_15255</name>
</gene>
<keyword evidence="3" id="KW-1003">Cell membrane</keyword>
<dbReference type="CDD" id="cd06173">
    <property type="entry name" value="MFS_MefA_like"/>
    <property type="match status" value="1"/>
</dbReference>